<name>A0A8J2P4W9_9HEXA</name>
<dbReference type="InterPro" id="IPR020519">
    <property type="entry name" value="DIPK2A/B"/>
</dbReference>
<dbReference type="PANTHER" id="PTHR32073:SF7">
    <property type="entry name" value="GH11358P"/>
    <property type="match status" value="1"/>
</dbReference>
<comment type="caution">
    <text evidence="7">The sequence shown here is derived from an EMBL/GenBank/DDBJ whole genome shotgun (WGS) entry which is preliminary data.</text>
</comment>
<feature type="transmembrane region" description="Helical" evidence="5">
    <location>
        <begin position="69"/>
        <end position="92"/>
    </location>
</feature>
<dbReference type="Proteomes" id="UP000708208">
    <property type="component" value="Unassembled WGS sequence"/>
</dbReference>
<evidence type="ECO:0000256" key="3">
    <source>
        <dbReference type="ARBA" id="ARBA00022525"/>
    </source>
</evidence>
<dbReference type="PANTHER" id="PTHR32073">
    <property type="entry name" value="GH11358P"/>
    <property type="match status" value="1"/>
</dbReference>
<proteinExistence type="inferred from homology"/>
<accession>A0A8J2P4W9</accession>
<comment type="similarity">
    <text evidence="2">Belongs to the DIPK family.</text>
</comment>
<dbReference type="AlphaFoldDB" id="A0A8J2P4W9"/>
<evidence type="ECO:0000256" key="5">
    <source>
        <dbReference type="SAM" id="Phobius"/>
    </source>
</evidence>
<evidence type="ECO:0000259" key="6">
    <source>
        <dbReference type="Pfam" id="PF12260"/>
    </source>
</evidence>
<evidence type="ECO:0000256" key="4">
    <source>
        <dbReference type="ARBA" id="ARBA00022729"/>
    </source>
</evidence>
<organism evidence="7 8">
    <name type="scientific">Allacma fusca</name>
    <dbReference type="NCBI Taxonomy" id="39272"/>
    <lineage>
        <taxon>Eukaryota</taxon>
        <taxon>Metazoa</taxon>
        <taxon>Ecdysozoa</taxon>
        <taxon>Arthropoda</taxon>
        <taxon>Hexapoda</taxon>
        <taxon>Collembola</taxon>
        <taxon>Symphypleona</taxon>
        <taxon>Sminthuridae</taxon>
        <taxon>Allacma</taxon>
    </lineage>
</organism>
<evidence type="ECO:0000313" key="7">
    <source>
        <dbReference type="EMBL" id="CAG7731074.1"/>
    </source>
</evidence>
<keyword evidence="5" id="KW-1133">Transmembrane helix</keyword>
<keyword evidence="4" id="KW-0732">Signal</keyword>
<keyword evidence="8" id="KW-1185">Reference proteome</keyword>
<evidence type="ECO:0000313" key="8">
    <source>
        <dbReference type="Proteomes" id="UP000708208"/>
    </source>
</evidence>
<keyword evidence="5" id="KW-0812">Transmembrane</keyword>
<feature type="domain" description="FAM69 protein-kinase" evidence="6">
    <location>
        <begin position="262"/>
        <end position="460"/>
    </location>
</feature>
<sequence>MIELENDTSEDYATAPSVRTRGRSFCHECLRVFSFCTNRQIERHLFEDSQSPLPPAVRQPHVMKTGQRWILVLFALTSVIVVVTLLVSSVSYKHGSLTITLDLDELTERGKCPACFGVKLCPQMIQGKIELNDWTKYSVSKLVNSKNVFYATWHNRGVERKLILKKLAHDNELARLDKELCNRHGKQDQCDSKDAVRLLIDKYSYTHKNRPDDPILHGEKIGKVTDALLCPSHHKMDYIIERVTKLSKGPHRNTILMHILTMLLVNPEPLILQTFRAEDGWPFPVYYGACGRIVAEEYVGNRLTTFYKYDFHIRATIALELLEIAFKLSDNDTDFILYLADISPDNFAVNEDDYKVKVIDLENIIIVDKTQLDKTGNNKVHVSESMNCQNKQSGNSEGQCFSVSTEELCVYPVTDHNFYAICAGLLASDPLSQEFPEGLLHNPPSELSNSKFNEYLESCRVPGPKYNRIEAAQKLRELLENYVGVRGSR</sequence>
<dbReference type="GO" id="GO:0005576">
    <property type="term" value="C:extracellular region"/>
    <property type="evidence" value="ECO:0007669"/>
    <property type="project" value="UniProtKB-SubCell"/>
</dbReference>
<evidence type="ECO:0000256" key="2">
    <source>
        <dbReference type="ARBA" id="ARBA00006338"/>
    </source>
</evidence>
<gene>
    <name evidence="7" type="ORF">AFUS01_LOCUS19683</name>
</gene>
<dbReference type="EMBL" id="CAJVCH010205328">
    <property type="protein sequence ID" value="CAG7731074.1"/>
    <property type="molecule type" value="Genomic_DNA"/>
</dbReference>
<keyword evidence="3" id="KW-0964">Secreted</keyword>
<dbReference type="OrthoDB" id="10035316at2759"/>
<comment type="subcellular location">
    <subcellularLocation>
        <location evidence="1">Secreted</location>
    </subcellularLocation>
</comment>
<dbReference type="InterPro" id="IPR022049">
    <property type="entry name" value="FAM69_kinase_dom"/>
</dbReference>
<dbReference type="Pfam" id="PF12260">
    <property type="entry name" value="PIP49_C"/>
    <property type="match status" value="1"/>
</dbReference>
<evidence type="ECO:0000256" key="1">
    <source>
        <dbReference type="ARBA" id="ARBA00004613"/>
    </source>
</evidence>
<protein>
    <recommendedName>
        <fullName evidence="6">FAM69 protein-kinase domain-containing protein</fullName>
    </recommendedName>
</protein>
<reference evidence="7" key="1">
    <citation type="submission" date="2021-06" db="EMBL/GenBank/DDBJ databases">
        <authorList>
            <person name="Hodson N. C."/>
            <person name="Mongue J. A."/>
            <person name="Jaron S. K."/>
        </authorList>
    </citation>
    <scope>NUCLEOTIDE SEQUENCE</scope>
</reference>
<keyword evidence="5" id="KW-0472">Membrane</keyword>